<keyword evidence="3" id="KW-1185">Reference proteome</keyword>
<evidence type="ECO:0000313" key="3">
    <source>
        <dbReference type="Proteomes" id="UP000199656"/>
    </source>
</evidence>
<proteinExistence type="predicted"/>
<feature type="domain" description="TPM" evidence="1">
    <location>
        <begin position="8"/>
        <end position="127"/>
    </location>
</feature>
<dbReference type="RefSeq" id="WP_089758904.1">
    <property type="nucleotide sequence ID" value="NZ_BKAT01000021.1"/>
</dbReference>
<dbReference type="Proteomes" id="UP000199656">
    <property type="component" value="Unassembled WGS sequence"/>
</dbReference>
<dbReference type="OrthoDB" id="9786161at2"/>
<dbReference type="STRING" id="408074.SAMN05660909_00801"/>
<reference evidence="3" key="1">
    <citation type="submission" date="2016-10" db="EMBL/GenBank/DDBJ databases">
        <authorList>
            <person name="Varghese N."/>
            <person name="Submissions S."/>
        </authorList>
    </citation>
    <scope>NUCLEOTIDE SEQUENCE [LARGE SCALE GENOMIC DNA]</scope>
    <source>
        <strain evidence="3">DSM 23920</strain>
    </source>
</reference>
<evidence type="ECO:0000259" key="1">
    <source>
        <dbReference type="Pfam" id="PF04536"/>
    </source>
</evidence>
<dbReference type="PANTHER" id="PTHR30373">
    <property type="entry name" value="UPF0603 PROTEIN YGCG"/>
    <property type="match status" value="1"/>
</dbReference>
<dbReference type="PANTHER" id="PTHR30373:SF8">
    <property type="entry name" value="BLL7265 PROTEIN"/>
    <property type="match status" value="1"/>
</dbReference>
<protein>
    <submittedName>
        <fullName evidence="2">TLP18.3, Psb32 and MOLO-1 founding protein of phosphatase</fullName>
    </submittedName>
</protein>
<dbReference type="InterPro" id="IPR007621">
    <property type="entry name" value="TPM_dom"/>
</dbReference>
<accession>A0A1H3YBJ0</accession>
<dbReference type="AlphaFoldDB" id="A0A1H3YBJ0"/>
<evidence type="ECO:0000313" key="2">
    <source>
        <dbReference type="EMBL" id="SEA08960.1"/>
    </source>
</evidence>
<dbReference type="Gene3D" id="3.10.310.50">
    <property type="match status" value="1"/>
</dbReference>
<dbReference type="Pfam" id="PF04536">
    <property type="entry name" value="TPM_phosphatase"/>
    <property type="match status" value="1"/>
</dbReference>
<name>A0A1H3YBJ0_9BACT</name>
<organism evidence="2 3">
    <name type="scientific">Chitinophaga terrae</name>
    <name type="common">ex Kim and Jung 2007</name>
    <dbReference type="NCBI Taxonomy" id="408074"/>
    <lineage>
        <taxon>Bacteria</taxon>
        <taxon>Pseudomonadati</taxon>
        <taxon>Bacteroidota</taxon>
        <taxon>Chitinophagia</taxon>
        <taxon>Chitinophagales</taxon>
        <taxon>Chitinophagaceae</taxon>
        <taxon>Chitinophaga</taxon>
    </lineage>
</organism>
<dbReference type="EMBL" id="FNRL01000002">
    <property type="protein sequence ID" value="SEA08960.1"/>
    <property type="molecule type" value="Genomic_DNA"/>
</dbReference>
<gene>
    <name evidence="2" type="ORF">SAMN05660909_00801</name>
</gene>
<sequence length="152" mass="17457">MRIPFLKQKEIFSETEKNRLVQAIRVAERLTSGEIRLFVENHCKYVNPLERAQEVFNSLDMAKTRLRNGVLVYVAIKDHQFAILGDQGIHEKVGNDFWEKEAELLISHFQRDRIIEGIEACIAEIGASLRTHFPHEAGNDANELPDDIVFGK</sequence>